<dbReference type="AlphaFoldDB" id="A0A0P7TYD2"/>
<dbReference type="STRING" id="113540.ENSSFOP00015014526"/>
<evidence type="ECO:0000256" key="7">
    <source>
        <dbReference type="SAM" id="MobiDB-lite"/>
    </source>
</evidence>
<evidence type="ECO:0000313" key="9">
    <source>
        <dbReference type="EMBL" id="KPP62628.1"/>
    </source>
</evidence>
<comment type="subcellular location">
    <subcellularLocation>
        <location evidence="1">Secreted</location>
    </subcellularLocation>
</comment>
<evidence type="ECO:0000256" key="6">
    <source>
        <dbReference type="PROSITE-ProRule" id="PRU00494"/>
    </source>
</evidence>
<dbReference type="Gene3D" id="4.10.760.10">
    <property type="entry name" value="Agouti domain"/>
    <property type="match status" value="1"/>
</dbReference>
<feature type="disulfide bond" evidence="6">
    <location>
        <begin position="160"/>
        <end position="178"/>
    </location>
</feature>
<evidence type="ECO:0000256" key="4">
    <source>
        <dbReference type="ARBA" id="ARBA00022854"/>
    </source>
</evidence>
<feature type="region of interest" description="Disordered" evidence="7">
    <location>
        <begin position="1"/>
        <end position="20"/>
    </location>
</feature>
<protein>
    <submittedName>
        <fullName evidence="9">TPA: Agouti-related peptide 2-like</fullName>
    </submittedName>
</protein>
<name>A0A0P7TYD2_SCLFO</name>
<keyword evidence="2" id="KW-0964">Secreted</keyword>
<comment type="caution">
    <text evidence="6">Lacks conserved residue(s) required for the propagation of feature annotation.</text>
</comment>
<evidence type="ECO:0000313" key="10">
    <source>
        <dbReference type="Proteomes" id="UP000034805"/>
    </source>
</evidence>
<dbReference type="SUPFAM" id="SSF57055">
    <property type="entry name" value="Agouti-related protein"/>
    <property type="match status" value="1"/>
</dbReference>
<organism evidence="9 10">
    <name type="scientific">Scleropages formosus</name>
    <name type="common">Asian bonytongue</name>
    <name type="synonym">Osteoglossum formosum</name>
    <dbReference type="NCBI Taxonomy" id="113540"/>
    <lineage>
        <taxon>Eukaryota</taxon>
        <taxon>Metazoa</taxon>
        <taxon>Chordata</taxon>
        <taxon>Craniata</taxon>
        <taxon>Vertebrata</taxon>
        <taxon>Euteleostomi</taxon>
        <taxon>Actinopterygii</taxon>
        <taxon>Neopterygii</taxon>
        <taxon>Teleostei</taxon>
        <taxon>Osteoglossocephala</taxon>
        <taxon>Osteoglossomorpha</taxon>
        <taxon>Osteoglossiformes</taxon>
        <taxon>Osteoglossidae</taxon>
        <taxon>Scleropages</taxon>
    </lineage>
</organism>
<dbReference type="InterPro" id="IPR027300">
    <property type="entry name" value="Agouti_dom"/>
</dbReference>
<evidence type="ECO:0000256" key="5">
    <source>
        <dbReference type="ARBA" id="ARBA00023157"/>
    </source>
</evidence>
<dbReference type="PANTHER" id="PTHR16551:SF5">
    <property type="entry name" value="AGOUTI-RELATED PEPTIDE 2"/>
    <property type="match status" value="1"/>
</dbReference>
<evidence type="ECO:0000256" key="1">
    <source>
        <dbReference type="ARBA" id="ARBA00004613"/>
    </source>
</evidence>
<evidence type="ECO:0000256" key="2">
    <source>
        <dbReference type="ARBA" id="ARBA00022525"/>
    </source>
</evidence>
<dbReference type="GO" id="GO:0005184">
    <property type="term" value="F:neuropeptide hormone activity"/>
    <property type="evidence" value="ECO:0007669"/>
    <property type="project" value="TreeGrafter"/>
</dbReference>
<feature type="disulfide bond" evidence="6">
    <location>
        <begin position="169"/>
        <end position="176"/>
    </location>
</feature>
<gene>
    <name evidence="9" type="ORF">Z043_119174</name>
</gene>
<dbReference type="PROSITE" id="PS51150">
    <property type="entry name" value="AGOUTI_2"/>
    <property type="match status" value="1"/>
</dbReference>
<dbReference type="Proteomes" id="UP000034805">
    <property type="component" value="Unassembled WGS sequence"/>
</dbReference>
<dbReference type="EMBL" id="JARO02008515">
    <property type="protein sequence ID" value="KPP62628.1"/>
    <property type="molecule type" value="Genomic_DNA"/>
</dbReference>
<keyword evidence="3" id="KW-0732">Signal</keyword>
<accession>A0A0P7TYD2</accession>
<dbReference type="PANTHER" id="PTHR16551">
    <property type="entry name" value="AGOUTI RELATED"/>
    <property type="match status" value="1"/>
</dbReference>
<feature type="domain" description="Agouti" evidence="8">
    <location>
        <begin position="147"/>
        <end position="185"/>
    </location>
</feature>
<proteinExistence type="predicted"/>
<keyword evidence="5 6" id="KW-1015">Disulfide bond</keyword>
<dbReference type="GO" id="GO:0007218">
    <property type="term" value="P:neuropeptide signaling pathway"/>
    <property type="evidence" value="ECO:0007669"/>
    <property type="project" value="TreeGrafter"/>
</dbReference>
<dbReference type="GO" id="GO:0005615">
    <property type="term" value="C:extracellular space"/>
    <property type="evidence" value="ECO:0007669"/>
    <property type="project" value="TreeGrafter"/>
</dbReference>
<dbReference type="Pfam" id="PF05039">
    <property type="entry name" value="Agouti"/>
    <property type="match status" value="1"/>
</dbReference>
<keyword evidence="4" id="KW-0960">Knottin</keyword>
<evidence type="ECO:0000256" key="3">
    <source>
        <dbReference type="ARBA" id="ARBA00022729"/>
    </source>
</evidence>
<evidence type="ECO:0000259" key="8">
    <source>
        <dbReference type="PROSITE" id="PS51150"/>
    </source>
</evidence>
<sequence>MYGDVEGGGGGHSQSQRTLNPIGCQRTSSLQAVARQKSVVRGSSVARPWVAEMAWRTALCCVCLVQALTVTVLSALERRALPVDSCANVSLGHEQGLGRGHESTGDTEILDKGRPKVLFARRGVRQQQRPRYTKTSGELTPARSRRCSRATESCGPTIPCCDPCSTCHCRFFNTICYCWRLGRPCPKKA</sequence>
<feature type="compositionally biased region" description="Gly residues" evidence="7">
    <location>
        <begin position="1"/>
        <end position="12"/>
    </location>
</feature>
<dbReference type="InterPro" id="IPR036836">
    <property type="entry name" value="Agouti_dom_sf"/>
</dbReference>
<dbReference type="GO" id="GO:0009755">
    <property type="term" value="P:hormone-mediated signaling pathway"/>
    <property type="evidence" value="ECO:0007669"/>
    <property type="project" value="InterPro"/>
</dbReference>
<comment type="caution">
    <text evidence="9">The sequence shown here is derived from an EMBL/GenBank/DDBJ whole genome shotgun (WGS) entry which is preliminary data.</text>
</comment>
<dbReference type="SMART" id="SM00792">
    <property type="entry name" value="Agouti"/>
    <property type="match status" value="1"/>
</dbReference>
<dbReference type="GO" id="GO:2000253">
    <property type="term" value="P:positive regulation of feeding behavior"/>
    <property type="evidence" value="ECO:0007669"/>
    <property type="project" value="TreeGrafter"/>
</dbReference>
<dbReference type="GO" id="GO:0008343">
    <property type="term" value="P:adult feeding behavior"/>
    <property type="evidence" value="ECO:0007669"/>
    <property type="project" value="TreeGrafter"/>
</dbReference>
<feature type="disulfide bond" evidence="6">
    <location>
        <begin position="164"/>
        <end position="185"/>
    </location>
</feature>
<reference evidence="9 10" key="1">
    <citation type="submission" date="2015-08" db="EMBL/GenBank/DDBJ databases">
        <title>The genome of the Asian arowana (Scleropages formosus).</title>
        <authorList>
            <person name="Tan M.H."/>
            <person name="Gan H.M."/>
            <person name="Croft L.J."/>
            <person name="Austin C.M."/>
        </authorList>
    </citation>
    <scope>NUCLEOTIDE SEQUENCE [LARGE SCALE GENOMIC DNA]</scope>
    <source>
        <strain evidence="9">Aro1</strain>
    </source>
</reference>
<dbReference type="InterPro" id="IPR007733">
    <property type="entry name" value="Agouti"/>
</dbReference>
<dbReference type="GO" id="GO:0070996">
    <property type="term" value="F:type 1 melanocortin receptor binding"/>
    <property type="evidence" value="ECO:0007669"/>
    <property type="project" value="TreeGrafter"/>
</dbReference>